<evidence type="ECO:0000256" key="10">
    <source>
        <dbReference type="RuleBase" id="RU363038"/>
    </source>
</evidence>
<dbReference type="InterPro" id="IPR036695">
    <property type="entry name" value="Arg-tRNA-synth_N_sf"/>
</dbReference>
<reference evidence="13 14" key="1">
    <citation type="journal article" date="2016" name="Nat. Commun.">
        <title>Thousands of microbial genomes shed light on interconnected biogeochemical processes in an aquifer system.</title>
        <authorList>
            <person name="Anantharaman K."/>
            <person name="Brown C.T."/>
            <person name="Hug L.A."/>
            <person name="Sharon I."/>
            <person name="Castelle C.J."/>
            <person name="Probst A.J."/>
            <person name="Thomas B.C."/>
            <person name="Singh A."/>
            <person name="Wilkins M.J."/>
            <person name="Karaoz U."/>
            <person name="Brodie E.L."/>
            <person name="Williams K.H."/>
            <person name="Hubbard S.S."/>
            <person name="Banfield J.F."/>
        </authorList>
    </citation>
    <scope>NUCLEOTIDE SEQUENCE [LARGE SCALE GENOMIC DNA]</scope>
</reference>
<organism evidence="13 14">
    <name type="scientific">Candidatus Kaiserbacteria bacterium RIFCSPLOWO2_01_FULL_50_24</name>
    <dbReference type="NCBI Taxonomy" id="1798507"/>
    <lineage>
        <taxon>Bacteria</taxon>
        <taxon>Candidatus Kaiseribacteriota</taxon>
    </lineage>
</organism>
<dbReference type="InterPro" id="IPR009080">
    <property type="entry name" value="tRNAsynth_Ia_anticodon-bd"/>
</dbReference>
<dbReference type="PANTHER" id="PTHR11956">
    <property type="entry name" value="ARGINYL-TRNA SYNTHETASE"/>
    <property type="match status" value="1"/>
</dbReference>
<dbReference type="InterPro" id="IPR014729">
    <property type="entry name" value="Rossmann-like_a/b/a_fold"/>
</dbReference>
<dbReference type="PRINTS" id="PR01038">
    <property type="entry name" value="TRNASYNTHARG"/>
</dbReference>
<accession>A0A1F6ER46</accession>
<dbReference type="AlphaFoldDB" id="A0A1F6ER46"/>
<dbReference type="InterPro" id="IPR001278">
    <property type="entry name" value="Arg-tRNA-ligase"/>
</dbReference>
<comment type="catalytic activity">
    <reaction evidence="8">
        <text>tRNA(Arg) + L-arginine + ATP = L-arginyl-tRNA(Arg) + AMP + diphosphate</text>
        <dbReference type="Rhea" id="RHEA:20301"/>
        <dbReference type="Rhea" id="RHEA-COMP:9658"/>
        <dbReference type="Rhea" id="RHEA-COMP:9673"/>
        <dbReference type="ChEBI" id="CHEBI:30616"/>
        <dbReference type="ChEBI" id="CHEBI:32682"/>
        <dbReference type="ChEBI" id="CHEBI:33019"/>
        <dbReference type="ChEBI" id="CHEBI:78442"/>
        <dbReference type="ChEBI" id="CHEBI:78513"/>
        <dbReference type="ChEBI" id="CHEBI:456215"/>
        <dbReference type="EC" id="6.1.1.19"/>
    </reaction>
</comment>
<dbReference type="InterPro" id="IPR035684">
    <property type="entry name" value="ArgRS_core"/>
</dbReference>
<evidence type="ECO:0000259" key="11">
    <source>
        <dbReference type="SMART" id="SM00836"/>
    </source>
</evidence>
<evidence type="ECO:0000259" key="12">
    <source>
        <dbReference type="SMART" id="SM01016"/>
    </source>
</evidence>
<dbReference type="GO" id="GO:0006420">
    <property type="term" value="P:arginyl-tRNA aminoacylation"/>
    <property type="evidence" value="ECO:0007669"/>
    <property type="project" value="UniProtKB-UniRule"/>
</dbReference>
<dbReference type="PANTHER" id="PTHR11956:SF5">
    <property type="entry name" value="ARGININE--TRNA LIGASE, CYTOPLASMIC"/>
    <property type="match status" value="1"/>
</dbReference>
<dbReference type="Proteomes" id="UP000178587">
    <property type="component" value="Unassembled WGS sequence"/>
</dbReference>
<dbReference type="Pfam" id="PF03485">
    <property type="entry name" value="Arg_tRNA_synt_N"/>
    <property type="match status" value="1"/>
</dbReference>
<evidence type="ECO:0000256" key="4">
    <source>
        <dbReference type="ARBA" id="ARBA00022741"/>
    </source>
</evidence>
<dbReference type="Gene3D" id="3.30.1360.70">
    <property type="entry name" value="Arginyl tRNA synthetase N-terminal domain"/>
    <property type="match status" value="1"/>
</dbReference>
<evidence type="ECO:0000256" key="6">
    <source>
        <dbReference type="ARBA" id="ARBA00022917"/>
    </source>
</evidence>
<evidence type="ECO:0000256" key="8">
    <source>
        <dbReference type="ARBA" id="ARBA00049339"/>
    </source>
</evidence>
<evidence type="ECO:0000256" key="7">
    <source>
        <dbReference type="ARBA" id="ARBA00023146"/>
    </source>
</evidence>
<dbReference type="GO" id="GO:0005524">
    <property type="term" value="F:ATP binding"/>
    <property type="evidence" value="ECO:0007669"/>
    <property type="project" value="UniProtKB-KW"/>
</dbReference>
<evidence type="ECO:0000256" key="1">
    <source>
        <dbReference type="ARBA" id="ARBA00005594"/>
    </source>
</evidence>
<dbReference type="EMBL" id="MFLU01000004">
    <property type="protein sequence ID" value="OGG76079.1"/>
    <property type="molecule type" value="Genomic_DNA"/>
</dbReference>
<proteinExistence type="inferred from homology"/>
<dbReference type="NCBIfam" id="TIGR00456">
    <property type="entry name" value="argS"/>
    <property type="match status" value="1"/>
</dbReference>
<dbReference type="SMART" id="SM01016">
    <property type="entry name" value="Arg_tRNA_synt_N"/>
    <property type="match status" value="1"/>
</dbReference>
<dbReference type="InterPro" id="IPR008909">
    <property type="entry name" value="DALR_anticod-bd"/>
</dbReference>
<keyword evidence="6 10" id="KW-0648">Protein biosynthesis</keyword>
<keyword evidence="5 10" id="KW-0067">ATP-binding</keyword>
<dbReference type="SUPFAM" id="SSF55190">
    <property type="entry name" value="Arginyl-tRNA synthetase (ArgRS), N-terminal 'additional' domain"/>
    <property type="match status" value="1"/>
</dbReference>
<dbReference type="Pfam" id="PF05746">
    <property type="entry name" value="DALR_1"/>
    <property type="match status" value="1"/>
</dbReference>
<dbReference type="GO" id="GO:0004814">
    <property type="term" value="F:arginine-tRNA ligase activity"/>
    <property type="evidence" value="ECO:0007669"/>
    <property type="project" value="UniProtKB-UniRule"/>
</dbReference>
<keyword evidence="7 10" id="KW-0030">Aminoacyl-tRNA synthetase</keyword>
<keyword evidence="4 10" id="KW-0547">Nucleotide-binding</keyword>
<comment type="caution">
    <text evidence="13">The sequence shown here is derived from an EMBL/GenBank/DDBJ whole genome shotgun (WGS) entry which is preliminary data.</text>
</comment>
<dbReference type="GO" id="GO:0005737">
    <property type="term" value="C:cytoplasm"/>
    <property type="evidence" value="ECO:0007669"/>
    <property type="project" value="UniProtKB-UniRule"/>
</dbReference>
<evidence type="ECO:0000256" key="2">
    <source>
        <dbReference type="ARBA" id="ARBA00012837"/>
    </source>
</evidence>
<evidence type="ECO:0000256" key="3">
    <source>
        <dbReference type="ARBA" id="ARBA00022598"/>
    </source>
</evidence>
<keyword evidence="3 10" id="KW-0436">Ligase</keyword>
<name>A0A1F6ER46_9BACT</name>
<dbReference type="Gene3D" id="3.40.50.620">
    <property type="entry name" value="HUPs"/>
    <property type="match status" value="1"/>
</dbReference>
<evidence type="ECO:0000256" key="5">
    <source>
        <dbReference type="ARBA" id="ARBA00022840"/>
    </source>
</evidence>
<feature type="domain" description="DALR anticodon binding" evidence="11">
    <location>
        <begin position="440"/>
        <end position="551"/>
    </location>
</feature>
<comment type="similarity">
    <text evidence="1 10">Belongs to the class-I aminoacyl-tRNA synthetase family.</text>
</comment>
<dbReference type="SUPFAM" id="SSF47323">
    <property type="entry name" value="Anticodon-binding domain of a subclass of class I aminoacyl-tRNA synthetases"/>
    <property type="match status" value="1"/>
</dbReference>
<protein>
    <recommendedName>
        <fullName evidence="2 9">Arginine--tRNA ligase</fullName>
        <ecNumber evidence="2 9">6.1.1.19</ecNumber>
    </recommendedName>
</protein>
<evidence type="ECO:0000313" key="13">
    <source>
        <dbReference type="EMBL" id="OGG76079.1"/>
    </source>
</evidence>
<evidence type="ECO:0000256" key="9">
    <source>
        <dbReference type="NCBIfam" id="TIGR00456"/>
    </source>
</evidence>
<sequence>MDVRDAIRNALSSALGRVGVSLTKEDVPLEHTADFAHGDYATGVALKYAKGAGMSPRELAEKVVAGLGAIDGVEKIEVAGAGFINFFLLPQALADSIERARADNAEEKWGANKINGGKKIMVEYTDPNPFKEFHIGHLMSNAIGESLARLLEFSGTNVLRANYQGDVGLHVAKTIWGKLQKTEASWGEAYVYGSEQYESNKEAIGAVNKLVYEKSDEKINTLYKDGRAESLEHFETLYKTLGTKFDHYFFESETGPLGVTLVRAHPEVFDDSEGATVFRGEKFGLHTRVFITSQGLPTYEAKDLGLAEAKKEKAPFDTSITVTASEQNDYFSVVLKALELVHPEWQGQFEHVSHGMMRFAEGKMSSRKGNVVTGESLLAELTEVARSRAKESRAEDTDTLAEQVAVAAVKYQVLKQQARKDIIFNREQALSLEGDSGPYLQYAHARACAVVEKAKAEGVEAKVNENAEPQELARLLHRFPEVVERAARERESRHVTTYILTLAGAFNRWYANEQIVDGSPEAPHKVALTDAVRATLKNGLWLLGIPSPDKM</sequence>
<dbReference type="FunFam" id="1.10.730.10:FF:000006">
    <property type="entry name" value="Arginyl-tRNA synthetase 2, mitochondrial"/>
    <property type="match status" value="1"/>
</dbReference>
<dbReference type="Pfam" id="PF00750">
    <property type="entry name" value="tRNA-synt_1d"/>
    <property type="match status" value="1"/>
</dbReference>
<dbReference type="SUPFAM" id="SSF52374">
    <property type="entry name" value="Nucleotidylyl transferase"/>
    <property type="match status" value="1"/>
</dbReference>
<dbReference type="STRING" id="1798507.A3A34_00565"/>
<dbReference type="InterPro" id="IPR005148">
    <property type="entry name" value="Arg-tRNA-synth_N"/>
</dbReference>
<dbReference type="SMART" id="SM00836">
    <property type="entry name" value="DALR_1"/>
    <property type="match status" value="1"/>
</dbReference>
<dbReference type="EC" id="6.1.1.19" evidence="2 9"/>
<gene>
    <name evidence="13" type="ORF">A3A34_00565</name>
</gene>
<feature type="domain" description="Arginyl tRNA synthetase N-terminal" evidence="12">
    <location>
        <begin position="1"/>
        <end position="88"/>
    </location>
</feature>
<dbReference type="Gene3D" id="1.10.730.10">
    <property type="entry name" value="Isoleucyl-tRNA Synthetase, Domain 1"/>
    <property type="match status" value="1"/>
</dbReference>
<evidence type="ECO:0000313" key="14">
    <source>
        <dbReference type="Proteomes" id="UP000178587"/>
    </source>
</evidence>